<dbReference type="EMBL" id="CAMPGE010017176">
    <property type="protein sequence ID" value="CAI2375681.1"/>
    <property type="molecule type" value="Genomic_DNA"/>
</dbReference>
<organism evidence="1 2">
    <name type="scientific">Euplotes crassus</name>
    <dbReference type="NCBI Taxonomy" id="5936"/>
    <lineage>
        <taxon>Eukaryota</taxon>
        <taxon>Sar</taxon>
        <taxon>Alveolata</taxon>
        <taxon>Ciliophora</taxon>
        <taxon>Intramacronucleata</taxon>
        <taxon>Spirotrichea</taxon>
        <taxon>Hypotrichia</taxon>
        <taxon>Euplotida</taxon>
        <taxon>Euplotidae</taxon>
        <taxon>Moneuplotes</taxon>
    </lineage>
</organism>
<evidence type="ECO:0000313" key="2">
    <source>
        <dbReference type="Proteomes" id="UP001295684"/>
    </source>
</evidence>
<evidence type="ECO:0000313" key="1">
    <source>
        <dbReference type="EMBL" id="CAI2375681.1"/>
    </source>
</evidence>
<gene>
    <name evidence="1" type="ORF">ECRASSUSDP1_LOCUS17045</name>
</gene>
<comment type="caution">
    <text evidence="1">The sequence shown here is derived from an EMBL/GenBank/DDBJ whole genome shotgun (WGS) entry which is preliminary data.</text>
</comment>
<name>A0AAD2D021_EUPCR</name>
<accession>A0AAD2D021</accession>
<proteinExistence type="predicted"/>
<dbReference type="AlphaFoldDB" id="A0AAD2D021"/>
<sequence length="271" mass="31873">MERRRREIEIWSKEISLYQIISLTDRVKTIPGDVQIGSNIILSKGVKLPSDLFWNHKSLYRGMLKHIFINKGSRKEIHYMRKLVEESFKSRNFHLRTVNITKLDSIIVDQALFCTPKNSLYFGISHQRIIFDLTARCVGILNLKEFILNQKNLSRILWLSQSVQKLNFSSCLIFSSDFIPVVNKSVKEILLYFCHDQFKGFDFKRSQLYSLLEYFTDSCLACGKINVQTLLSYKKVKERPLKEKHWKFQQTNSAYYSLTKESGEGRFCTIQ</sequence>
<protein>
    <submittedName>
        <fullName evidence="1">Uncharacterized protein</fullName>
    </submittedName>
</protein>
<keyword evidence="2" id="KW-1185">Reference proteome</keyword>
<dbReference type="Proteomes" id="UP001295684">
    <property type="component" value="Unassembled WGS sequence"/>
</dbReference>
<reference evidence="1" key="1">
    <citation type="submission" date="2023-07" db="EMBL/GenBank/DDBJ databases">
        <authorList>
            <consortium name="AG Swart"/>
            <person name="Singh M."/>
            <person name="Singh A."/>
            <person name="Seah K."/>
            <person name="Emmerich C."/>
        </authorList>
    </citation>
    <scope>NUCLEOTIDE SEQUENCE</scope>
    <source>
        <strain evidence="1">DP1</strain>
    </source>
</reference>